<dbReference type="Proteomes" id="UP000199093">
    <property type="component" value="Unassembled WGS sequence"/>
</dbReference>
<feature type="transmembrane region" description="Helical" evidence="7">
    <location>
        <begin position="193"/>
        <end position="213"/>
    </location>
</feature>
<dbReference type="PANTHER" id="PTHR33567:SF3">
    <property type="entry name" value="CHROMATE ION TRANSPORTER (EUROFUNG)"/>
    <property type="match status" value="1"/>
</dbReference>
<feature type="transmembrane region" description="Helical" evidence="7">
    <location>
        <begin position="110"/>
        <end position="130"/>
    </location>
</feature>
<dbReference type="InterPro" id="IPR014047">
    <property type="entry name" value="Chr_Tranpt_l_chain"/>
</dbReference>
<dbReference type="GO" id="GO:0015109">
    <property type="term" value="F:chromate transmembrane transporter activity"/>
    <property type="evidence" value="ECO:0007669"/>
    <property type="project" value="InterPro"/>
</dbReference>
<dbReference type="RefSeq" id="WP_089851359.1">
    <property type="nucleotide sequence ID" value="NZ_FNEJ01000028.1"/>
</dbReference>
<dbReference type="InterPro" id="IPR003370">
    <property type="entry name" value="Chromate_transpt"/>
</dbReference>
<feature type="transmembrane region" description="Helical" evidence="7">
    <location>
        <begin position="225"/>
        <end position="245"/>
    </location>
</feature>
<evidence type="ECO:0000256" key="5">
    <source>
        <dbReference type="ARBA" id="ARBA00022989"/>
    </source>
</evidence>
<feature type="transmembrane region" description="Helical" evidence="7">
    <location>
        <begin position="401"/>
        <end position="419"/>
    </location>
</feature>
<comment type="subcellular location">
    <subcellularLocation>
        <location evidence="1">Cell membrane</location>
        <topology evidence="1">Multi-pass membrane protein</topology>
    </subcellularLocation>
</comment>
<keyword evidence="5 7" id="KW-1133">Transmembrane helix</keyword>
<feature type="transmembrane region" description="Helical" evidence="7">
    <location>
        <begin position="292"/>
        <end position="315"/>
    </location>
</feature>
<name>A0A1G8T757_9RHOB</name>
<feature type="transmembrane region" description="Helical" evidence="7">
    <location>
        <begin position="142"/>
        <end position="173"/>
    </location>
</feature>
<evidence type="ECO:0000256" key="2">
    <source>
        <dbReference type="ARBA" id="ARBA00005262"/>
    </source>
</evidence>
<dbReference type="STRING" id="555512.SAMN04487993_102829"/>
<dbReference type="NCBIfam" id="TIGR00937">
    <property type="entry name" value="2A51"/>
    <property type="match status" value="1"/>
</dbReference>
<evidence type="ECO:0000313" key="9">
    <source>
        <dbReference type="Proteomes" id="UP000199093"/>
    </source>
</evidence>
<dbReference type="GO" id="GO:0005886">
    <property type="term" value="C:plasma membrane"/>
    <property type="evidence" value="ECO:0007669"/>
    <property type="project" value="UniProtKB-SubCell"/>
</dbReference>
<keyword evidence="6 7" id="KW-0472">Membrane</keyword>
<reference evidence="8 9" key="1">
    <citation type="submission" date="2016-10" db="EMBL/GenBank/DDBJ databases">
        <authorList>
            <person name="de Groot N.N."/>
        </authorList>
    </citation>
    <scope>NUCLEOTIDE SEQUENCE [LARGE SCALE GENOMIC DNA]</scope>
    <source>
        <strain evidence="8 9">DSM 26424</strain>
    </source>
</reference>
<dbReference type="Pfam" id="PF02417">
    <property type="entry name" value="Chromate_transp"/>
    <property type="match status" value="2"/>
</dbReference>
<keyword evidence="3" id="KW-1003">Cell membrane</keyword>
<feature type="transmembrane region" description="Helical" evidence="7">
    <location>
        <begin position="80"/>
        <end position="104"/>
    </location>
</feature>
<keyword evidence="4 7" id="KW-0812">Transmembrane</keyword>
<dbReference type="PANTHER" id="PTHR33567">
    <property type="entry name" value="CHROMATE ION TRANSPORTER (EUROFUNG)"/>
    <property type="match status" value="1"/>
</dbReference>
<organism evidence="8 9">
    <name type="scientific">Salipiger marinus</name>
    <dbReference type="NCBI Taxonomy" id="555512"/>
    <lineage>
        <taxon>Bacteria</taxon>
        <taxon>Pseudomonadati</taxon>
        <taxon>Pseudomonadota</taxon>
        <taxon>Alphaproteobacteria</taxon>
        <taxon>Rhodobacterales</taxon>
        <taxon>Roseobacteraceae</taxon>
        <taxon>Salipiger</taxon>
    </lineage>
</organism>
<feature type="transmembrane region" description="Helical" evidence="7">
    <location>
        <begin position="336"/>
        <end position="357"/>
    </location>
</feature>
<dbReference type="PIRSF" id="PIRSF004810">
    <property type="entry name" value="ChrA"/>
    <property type="match status" value="1"/>
</dbReference>
<evidence type="ECO:0000256" key="6">
    <source>
        <dbReference type="ARBA" id="ARBA00023136"/>
    </source>
</evidence>
<proteinExistence type="inferred from homology"/>
<comment type="similarity">
    <text evidence="2">Belongs to the chromate ion transporter (CHR) (TC 2.A.51) family.</text>
</comment>
<gene>
    <name evidence="8" type="ORF">SAMN04487993_102829</name>
</gene>
<protein>
    <submittedName>
        <fullName evidence="8">Chromate transporter</fullName>
    </submittedName>
</protein>
<evidence type="ECO:0000256" key="7">
    <source>
        <dbReference type="SAM" id="Phobius"/>
    </source>
</evidence>
<accession>A0A1G8T757</accession>
<feature type="transmembrane region" description="Helical" evidence="7">
    <location>
        <begin position="377"/>
        <end position="394"/>
    </location>
</feature>
<evidence type="ECO:0000313" key="8">
    <source>
        <dbReference type="EMBL" id="SDJ37247.1"/>
    </source>
</evidence>
<evidence type="ECO:0000256" key="1">
    <source>
        <dbReference type="ARBA" id="ARBA00004651"/>
    </source>
</evidence>
<sequence length="421" mass="44052">MTAPTLADLTRTFGRIGLLSFGGPAAQIGLLHRVLVDERGWLDERQYLRALSFCMLLPGPEAMQLATWAGWRLRGVPGGLIAGGLFVLPGALVIAALALAYAAWGDLPQTEAVLLGVKATVIVIVVQALLRLGRRVLRGPLALALALAAFVALYALQLPFPLVVAGAALVGILRPRADPAPAAPPPPLAGAGNWRALLVWAALWLLPLPVLALAGQGLLVDLGLFFAKLAVLSFGGAYAVLAWMAQEAVALRGWLTPAQMADALGLAETTPGPLILVTQFVGMLAGHGAGGWPMALAAGALVLWMTFLPCFLWIFAFAPHLERLLARPRLQAALEAVTAAVLGVIANLSLWFAINVLFAQSVVLEAWPLRLTLPDPATLRLDAVLLTALAALLLGPAKRSILLTLLVCAMAGGALRLAGWG</sequence>
<keyword evidence="9" id="KW-1185">Reference proteome</keyword>
<evidence type="ECO:0000256" key="4">
    <source>
        <dbReference type="ARBA" id="ARBA00022692"/>
    </source>
</evidence>
<dbReference type="AlphaFoldDB" id="A0A1G8T757"/>
<dbReference type="OrthoDB" id="8969999at2"/>
<dbReference type="EMBL" id="FNEJ01000028">
    <property type="protein sequence ID" value="SDJ37247.1"/>
    <property type="molecule type" value="Genomic_DNA"/>
</dbReference>
<evidence type="ECO:0000256" key="3">
    <source>
        <dbReference type="ARBA" id="ARBA00022475"/>
    </source>
</evidence>